<gene>
    <name evidence="1" type="ORF">BE18_30075</name>
</gene>
<evidence type="ECO:0000313" key="1">
    <source>
        <dbReference type="EMBL" id="KYG02534.1"/>
    </source>
</evidence>
<organism evidence="1 2">
    <name type="scientific">Sorangium cellulosum</name>
    <name type="common">Polyangium cellulosum</name>
    <dbReference type="NCBI Taxonomy" id="56"/>
    <lineage>
        <taxon>Bacteria</taxon>
        <taxon>Pseudomonadati</taxon>
        <taxon>Myxococcota</taxon>
        <taxon>Polyangia</taxon>
        <taxon>Polyangiales</taxon>
        <taxon>Polyangiaceae</taxon>
        <taxon>Sorangium</taxon>
    </lineage>
</organism>
<sequence length="139" mass="14652">MARETALPLPGGKVMIHLANGVFAHIHLRAHAATRGQTTASLVQVAERSCFANKDSRGAWLPPALCVRITTHVAVSDYGRSETEIGVLVPRGVHLAGHGLRADLVFCASPLFHASAPSSTLVAAAAERAAARRRADDDD</sequence>
<comment type="caution">
    <text evidence="1">The sequence shown here is derived from an EMBL/GenBank/DDBJ whole genome shotgun (WGS) entry which is preliminary data.</text>
</comment>
<proteinExistence type="predicted"/>
<dbReference type="EMBL" id="JEMC01000629">
    <property type="protein sequence ID" value="KYG02534.1"/>
    <property type="molecule type" value="Genomic_DNA"/>
</dbReference>
<name>A0A150TCV8_SORCE</name>
<protein>
    <submittedName>
        <fullName evidence="1">Uncharacterized protein</fullName>
    </submittedName>
</protein>
<dbReference type="Proteomes" id="UP000075515">
    <property type="component" value="Unassembled WGS sequence"/>
</dbReference>
<accession>A0A150TCV8</accession>
<evidence type="ECO:0000313" key="2">
    <source>
        <dbReference type="Proteomes" id="UP000075515"/>
    </source>
</evidence>
<reference evidence="1 2" key="1">
    <citation type="submission" date="2014-02" db="EMBL/GenBank/DDBJ databases">
        <title>The small core and large imbalanced accessory genome model reveals a collaborative survival strategy of Sorangium cellulosum strains in nature.</title>
        <authorList>
            <person name="Han K."/>
            <person name="Peng R."/>
            <person name="Blom J."/>
            <person name="Li Y.-Z."/>
        </authorList>
    </citation>
    <scope>NUCLEOTIDE SEQUENCE [LARGE SCALE GENOMIC DNA]</scope>
    <source>
        <strain evidence="1 2">So0149</strain>
    </source>
</reference>
<dbReference type="AlphaFoldDB" id="A0A150TCV8"/>